<dbReference type="VEuPathDB" id="FungiDB:An03g04780"/>
<name>A0AAJ8DYH6_ASPNG</name>
<dbReference type="AlphaFoldDB" id="A0AAJ8DYH6"/>
<dbReference type="GeneID" id="84590728"/>
<dbReference type="RefSeq" id="XP_059600304.1">
    <property type="nucleotide sequence ID" value="XM_059747101.1"/>
</dbReference>
<proteinExistence type="predicted"/>
<gene>
    <name evidence="1" type="ORF">An03g04780</name>
</gene>
<reference evidence="1" key="1">
    <citation type="submission" date="2025-02" db="EMBL/GenBank/DDBJ databases">
        <authorList>
            <consortium name="NCBI Genome Project"/>
        </authorList>
    </citation>
    <scope>NUCLEOTIDE SEQUENCE</scope>
</reference>
<dbReference type="KEGG" id="ang:An03g04780"/>
<reference evidence="1" key="2">
    <citation type="submission" date="2025-08" db="UniProtKB">
        <authorList>
            <consortium name="RefSeq"/>
        </authorList>
    </citation>
    <scope>IDENTIFICATION</scope>
</reference>
<evidence type="ECO:0000313" key="1">
    <source>
        <dbReference type="RefSeq" id="XP_059600304.1"/>
    </source>
</evidence>
<protein>
    <submittedName>
        <fullName evidence="1">Uncharacterized protein</fullName>
    </submittedName>
</protein>
<accession>A0AAJ8DYH6</accession>
<organism evidence="1">
    <name type="scientific">Aspergillus niger</name>
    <dbReference type="NCBI Taxonomy" id="5061"/>
    <lineage>
        <taxon>Eukaryota</taxon>
        <taxon>Fungi</taxon>
        <taxon>Dikarya</taxon>
        <taxon>Ascomycota</taxon>
        <taxon>Pezizomycotina</taxon>
        <taxon>Eurotiomycetes</taxon>
        <taxon>Eurotiomycetidae</taxon>
        <taxon>Eurotiales</taxon>
        <taxon>Aspergillaceae</taxon>
        <taxon>Aspergillus</taxon>
        <taxon>Aspergillus subgen. Circumdati</taxon>
    </lineage>
</organism>
<sequence>MMREVCGPEDTHILSIRACRFEGRRARTSDVLTLTSLTTPYSVRLRSAGPPDGYFPPPTRLSALAISPASASSILSEHVIVRLIYSLSDTHSPTSLLSDTLPTSFSVFLVLPLHIPYQIHYDLHPRPDRRQVFLQATIWEPSRLPLTFTAGTNTLVPSKSQ</sequence>